<evidence type="ECO:0008006" key="8">
    <source>
        <dbReference type="Google" id="ProtNLM"/>
    </source>
</evidence>
<keyword evidence="2 6" id="KW-0812">Transmembrane</keyword>
<feature type="transmembrane region" description="Helical" evidence="6">
    <location>
        <begin position="66"/>
        <end position="88"/>
    </location>
</feature>
<feature type="region of interest" description="Disordered" evidence="5">
    <location>
        <begin position="404"/>
        <end position="423"/>
    </location>
</feature>
<feature type="transmembrane region" description="Helical" evidence="6">
    <location>
        <begin position="100"/>
        <end position="120"/>
    </location>
</feature>
<feature type="transmembrane region" description="Helical" evidence="6">
    <location>
        <begin position="30"/>
        <end position="54"/>
    </location>
</feature>
<reference evidence="7" key="1">
    <citation type="submission" date="2016-03" db="EMBL/GenBank/DDBJ databases">
        <title>Updated assembly of Pseudogymnoascus destructans, the fungus causing white-nose syndrome of bats.</title>
        <authorList>
            <person name="Palmer J.M."/>
            <person name="Drees K.P."/>
            <person name="Foster J.T."/>
            <person name="Lindner D.L."/>
        </authorList>
    </citation>
    <scope>NUCLEOTIDE SEQUENCE [LARGE SCALE GENOMIC DNA]</scope>
    <source>
        <strain evidence="7">20631-21</strain>
    </source>
</reference>
<dbReference type="RefSeq" id="XP_024325992.1">
    <property type="nucleotide sequence ID" value="XM_024467006.1"/>
</dbReference>
<gene>
    <name evidence="7" type="ORF">VC83_03358</name>
</gene>
<evidence type="ECO:0000256" key="3">
    <source>
        <dbReference type="ARBA" id="ARBA00022989"/>
    </source>
</evidence>
<comment type="subcellular location">
    <subcellularLocation>
        <location evidence="1">Membrane</location>
        <topology evidence="1">Multi-pass membrane protein</topology>
    </subcellularLocation>
</comment>
<dbReference type="EMBL" id="KV441391">
    <property type="protein sequence ID" value="OAF60711.2"/>
    <property type="molecule type" value="Genomic_DNA"/>
</dbReference>
<dbReference type="PANTHER" id="PTHR23423">
    <property type="entry name" value="ORGANIC SOLUTE TRANSPORTER-RELATED"/>
    <property type="match status" value="1"/>
</dbReference>
<dbReference type="VEuPathDB" id="FungiDB:GMDG_08230"/>
<keyword evidence="3 6" id="KW-1133">Transmembrane helix</keyword>
<evidence type="ECO:0000256" key="6">
    <source>
        <dbReference type="SAM" id="Phobius"/>
    </source>
</evidence>
<evidence type="ECO:0000256" key="5">
    <source>
        <dbReference type="SAM" id="MobiDB-lite"/>
    </source>
</evidence>
<evidence type="ECO:0000256" key="2">
    <source>
        <dbReference type="ARBA" id="ARBA00022692"/>
    </source>
</evidence>
<feature type="transmembrane region" description="Helical" evidence="6">
    <location>
        <begin position="283"/>
        <end position="306"/>
    </location>
</feature>
<dbReference type="GeneID" id="36286435"/>
<feature type="region of interest" description="Disordered" evidence="5">
    <location>
        <begin position="529"/>
        <end position="552"/>
    </location>
</feature>
<dbReference type="SMART" id="SM01417">
    <property type="entry name" value="Solute_trans_a"/>
    <property type="match status" value="1"/>
</dbReference>
<sequence length="552" mass="61300">MVNSTCNATMEDLRITGELPVAGSLNFHQLGLIICGCCTTVAILISAYSIWMHALNYTKPREQRHIIRILLMIPVYAIARFLSFWFYYHSVYFSVISDCYEAFAIASFFALLCHYTSPTLHSQKDYFRAMHPIKPWVLPVKWFAKCCGGKRGIWRTPRSGLTWFNIVWAGIYQYCFVRVAMTITAVVTQYFDVYCVGSNMPWFAHMWVLFINAIAVTVAMYLLIQFYIQLRVDLAEHSLFPKVLAIKLVIFLSFWQTSIISILTSSTVPILQANAYLAFPDLYVGIPSLLICVEMALFAIFHIFAYPHAPYKPGAHHSGESGASKYPTGDPDDLGPKQGGFLGARALLDALNPWDIVKAFGRGIRWIFVGARRRKQDASYARDARDALALQAHAAELEVGRGEDTAYRPPMNQPIAEEPSRRKFRPAEYGGEENAGLISQAAANPVDAPEAGRESPSGPGSLYRPKEQRYDGAAGQEFGGAAMGQGLQERYDNAPAPMFGGLISNVHPALRETPGLALSHDEVINNHRQPIIAQCANSTATTPPPPSPPPRP</sequence>
<evidence type="ECO:0000256" key="4">
    <source>
        <dbReference type="ARBA" id="ARBA00023136"/>
    </source>
</evidence>
<dbReference type="Proteomes" id="UP000077154">
    <property type="component" value="Unassembled WGS sequence"/>
</dbReference>
<accession>A0A177AHF6</accession>
<feature type="compositionally biased region" description="Pro residues" evidence="5">
    <location>
        <begin position="542"/>
        <end position="552"/>
    </location>
</feature>
<evidence type="ECO:0000313" key="7">
    <source>
        <dbReference type="EMBL" id="OAF60711.2"/>
    </source>
</evidence>
<dbReference type="OrthoDB" id="5348404at2759"/>
<proteinExistence type="predicted"/>
<protein>
    <recommendedName>
        <fullName evidence="8">Transmembrane protein 34</fullName>
    </recommendedName>
</protein>
<dbReference type="AlphaFoldDB" id="A0A177AHF6"/>
<feature type="transmembrane region" description="Helical" evidence="6">
    <location>
        <begin position="244"/>
        <end position="263"/>
    </location>
</feature>
<name>A0A177AHF6_9PEZI</name>
<keyword evidence="4 6" id="KW-0472">Membrane</keyword>
<feature type="region of interest" description="Disordered" evidence="5">
    <location>
        <begin position="443"/>
        <end position="466"/>
    </location>
</feature>
<dbReference type="GO" id="GO:0016020">
    <property type="term" value="C:membrane"/>
    <property type="evidence" value="ECO:0007669"/>
    <property type="project" value="UniProtKB-SubCell"/>
</dbReference>
<feature type="transmembrane region" description="Helical" evidence="6">
    <location>
        <begin position="161"/>
        <end position="190"/>
    </location>
</feature>
<organism evidence="7">
    <name type="scientific">Pseudogymnoascus destructans</name>
    <dbReference type="NCBI Taxonomy" id="655981"/>
    <lineage>
        <taxon>Eukaryota</taxon>
        <taxon>Fungi</taxon>
        <taxon>Dikarya</taxon>
        <taxon>Ascomycota</taxon>
        <taxon>Pezizomycotina</taxon>
        <taxon>Leotiomycetes</taxon>
        <taxon>Thelebolales</taxon>
        <taxon>Thelebolaceae</taxon>
        <taxon>Pseudogymnoascus</taxon>
    </lineage>
</organism>
<dbReference type="eggNOG" id="KOG2641">
    <property type="taxonomic scope" value="Eukaryota"/>
</dbReference>
<dbReference type="InterPro" id="IPR005178">
    <property type="entry name" value="Ostalpha/TMEM184C"/>
</dbReference>
<feature type="transmembrane region" description="Helical" evidence="6">
    <location>
        <begin position="202"/>
        <end position="224"/>
    </location>
</feature>
<evidence type="ECO:0000256" key="1">
    <source>
        <dbReference type="ARBA" id="ARBA00004141"/>
    </source>
</evidence>
<dbReference type="Pfam" id="PF03619">
    <property type="entry name" value="Solute_trans_a"/>
    <property type="match status" value="1"/>
</dbReference>